<gene>
    <name evidence="1" type="ORF">CFter6_4778</name>
</gene>
<dbReference type="EMBL" id="CP013232">
    <property type="protein sequence ID" value="AMO97359.1"/>
    <property type="molecule type" value="Genomic_DNA"/>
</dbReference>
<accession>A0A127PHS1</accession>
<name>A0A127PHS1_9BURK</name>
<organism evidence="1">
    <name type="scientific">Collimonas fungivorans</name>
    <dbReference type="NCBI Taxonomy" id="158899"/>
    <lineage>
        <taxon>Bacteria</taxon>
        <taxon>Pseudomonadati</taxon>
        <taxon>Pseudomonadota</taxon>
        <taxon>Betaproteobacteria</taxon>
        <taxon>Burkholderiales</taxon>
        <taxon>Oxalobacteraceae</taxon>
        <taxon>Collimonas</taxon>
    </lineage>
</organism>
<sequence>MNNTFVQEMWIHLEASSGETALAAQKDDSVAGLRPAGPASVAWR</sequence>
<evidence type="ECO:0000313" key="1">
    <source>
        <dbReference type="EMBL" id="AMO97359.1"/>
    </source>
</evidence>
<protein>
    <submittedName>
        <fullName evidence="1">Uncharacterized protein</fullName>
    </submittedName>
</protein>
<dbReference type="AlphaFoldDB" id="A0A127PHS1"/>
<reference evidence="1 2" key="1">
    <citation type="submission" date="2015-11" db="EMBL/GenBank/DDBJ databases">
        <title>Exploring the genomic traits of fungus-feeding bacterial genus Collimonas.</title>
        <authorList>
            <person name="Song C."/>
            <person name="Schmidt R."/>
            <person name="de Jager V."/>
            <person name="Krzyzanowska D."/>
            <person name="Jongedijk E."/>
            <person name="Cankar K."/>
            <person name="Beekwilder J."/>
            <person name="van Veen A."/>
            <person name="de Boer W."/>
            <person name="van Veen J.A."/>
            <person name="Garbeva P."/>
        </authorList>
    </citation>
    <scope>NUCLEOTIDE SEQUENCE [LARGE SCALE GENOMIC DNA]</scope>
    <source>
        <strain evidence="1 2">Ter6</strain>
    </source>
</reference>
<proteinExistence type="predicted"/>
<dbReference type="Proteomes" id="UP000072421">
    <property type="component" value="Chromosome"/>
</dbReference>
<evidence type="ECO:0000313" key="2">
    <source>
        <dbReference type="Proteomes" id="UP000072421"/>
    </source>
</evidence>